<name>A0A1Y6K1Q7_9CHLR</name>
<dbReference type="RefSeq" id="WP_087861552.1">
    <property type="nucleotide sequence ID" value="NZ_LT859958.1"/>
</dbReference>
<keyword evidence="1" id="KW-1133">Transmembrane helix</keyword>
<protein>
    <recommendedName>
        <fullName evidence="4">YcxB-like protein domain-containing protein</fullName>
    </recommendedName>
</protein>
<dbReference type="EMBL" id="LT859958">
    <property type="protein sequence ID" value="SMX53625.1"/>
    <property type="molecule type" value="Genomic_DNA"/>
</dbReference>
<keyword evidence="3" id="KW-1185">Reference proteome</keyword>
<proteinExistence type="predicted"/>
<gene>
    <name evidence="2" type="ORF">CFX1CAM_0559</name>
</gene>
<dbReference type="Proteomes" id="UP000195514">
    <property type="component" value="Chromosome I"/>
</dbReference>
<reference evidence="3" key="1">
    <citation type="submission" date="2017-05" db="EMBL/GenBank/DDBJ databases">
        <authorList>
            <person name="Kirkegaard R."/>
            <person name="Mcilroy J S."/>
        </authorList>
    </citation>
    <scope>NUCLEOTIDE SEQUENCE [LARGE SCALE GENOMIC DNA]</scope>
</reference>
<organism evidence="2 3">
    <name type="scientific">Candidatus Brevifilum fermentans</name>
    <dbReference type="NCBI Taxonomy" id="1986204"/>
    <lineage>
        <taxon>Bacteria</taxon>
        <taxon>Bacillati</taxon>
        <taxon>Chloroflexota</taxon>
        <taxon>Anaerolineae</taxon>
        <taxon>Anaerolineales</taxon>
        <taxon>Anaerolineaceae</taxon>
        <taxon>Candidatus Brevifilum</taxon>
    </lineage>
</organism>
<accession>A0A1Y6K1Q7</accession>
<dbReference type="AlphaFoldDB" id="A0A1Y6K1Q7"/>
<dbReference type="KEGG" id="abat:CFX1CAM_0559"/>
<evidence type="ECO:0000313" key="3">
    <source>
        <dbReference type="Proteomes" id="UP000195514"/>
    </source>
</evidence>
<feature type="transmembrane region" description="Helical" evidence="1">
    <location>
        <begin position="60"/>
        <end position="80"/>
    </location>
</feature>
<evidence type="ECO:0008006" key="4">
    <source>
        <dbReference type="Google" id="ProtNLM"/>
    </source>
</evidence>
<feature type="transmembrane region" description="Helical" evidence="1">
    <location>
        <begin position="30"/>
        <end position="54"/>
    </location>
</feature>
<evidence type="ECO:0000256" key="1">
    <source>
        <dbReference type="SAM" id="Phobius"/>
    </source>
</evidence>
<sequence length="166" mass="18727">MESIFSIEYTPEKRDYVRAARIISRKSPGFVALAAMVAFIMLASGVALIFPGLAAETLRGLAPFLLAAGLTYLLYVGFLVPRQLNKAYESESHLRLTRRLNFFESYLMMTIGDQSVNLPWENLTRTFNSGNDFILVFQDDEQVIVFIPGRALESQAALENLQKFIH</sequence>
<keyword evidence="1" id="KW-0472">Membrane</keyword>
<keyword evidence="1" id="KW-0812">Transmembrane</keyword>
<evidence type="ECO:0000313" key="2">
    <source>
        <dbReference type="EMBL" id="SMX53625.1"/>
    </source>
</evidence>